<keyword evidence="2" id="KW-0975">Bacterial flagellum</keyword>
<evidence type="ECO:0000256" key="1">
    <source>
        <dbReference type="ARBA" id="ARBA00009677"/>
    </source>
</evidence>
<evidence type="ECO:0000259" key="5">
    <source>
        <dbReference type="Pfam" id="PF22692"/>
    </source>
</evidence>
<dbReference type="KEGG" id="mana:MAMMFC1_02221"/>
<evidence type="ECO:0000259" key="4">
    <source>
        <dbReference type="Pfam" id="PF06429"/>
    </source>
</evidence>
<dbReference type="InterPro" id="IPR012836">
    <property type="entry name" value="FlgF"/>
</dbReference>
<dbReference type="NCBIfam" id="TIGR03506">
    <property type="entry name" value="FlgEFG_subfam"/>
    <property type="match status" value="2"/>
</dbReference>
<dbReference type="Proteomes" id="UP000276437">
    <property type="component" value="Chromosome"/>
</dbReference>
<dbReference type="EMBL" id="AP018449">
    <property type="protein sequence ID" value="BBB91537.1"/>
    <property type="molecule type" value="Genomic_DNA"/>
</dbReference>
<evidence type="ECO:0000313" key="7">
    <source>
        <dbReference type="Proteomes" id="UP000276437"/>
    </source>
</evidence>
<dbReference type="PANTHER" id="PTHR30435:SF19">
    <property type="entry name" value="FLAGELLAR BASAL-BODY ROD PROTEIN FLGG"/>
    <property type="match status" value="1"/>
</dbReference>
<feature type="domain" description="Flagellar hook protein FlgE/F/G-like D1" evidence="5">
    <location>
        <begin position="92"/>
        <end position="160"/>
    </location>
</feature>
<organism evidence="6 7">
    <name type="scientific">Methylomusa anaerophila</name>
    <dbReference type="NCBI Taxonomy" id="1930071"/>
    <lineage>
        <taxon>Bacteria</taxon>
        <taxon>Bacillati</taxon>
        <taxon>Bacillota</taxon>
        <taxon>Negativicutes</taxon>
        <taxon>Selenomonadales</taxon>
        <taxon>Sporomusaceae</taxon>
        <taxon>Methylomusa</taxon>
    </lineage>
</organism>
<keyword evidence="7" id="KW-1185">Reference proteome</keyword>
<dbReference type="Pfam" id="PF06429">
    <property type="entry name" value="Flg_bbr_C"/>
    <property type="match status" value="1"/>
</dbReference>
<gene>
    <name evidence="6" type="primary">flgG_1</name>
    <name evidence="6" type="ORF">MAMMFC1_02221</name>
</gene>
<dbReference type="InterPro" id="IPR010930">
    <property type="entry name" value="Flg_bb/hook_C_dom"/>
</dbReference>
<proteinExistence type="inferred from homology"/>
<comment type="similarity">
    <text evidence="1 2">Belongs to the flagella basal body rod proteins family.</text>
</comment>
<keyword evidence="6" id="KW-0966">Cell projection</keyword>
<dbReference type="OrthoDB" id="9804559at2"/>
<dbReference type="InterPro" id="IPR037925">
    <property type="entry name" value="FlgE/F/G-like"/>
</dbReference>
<dbReference type="NCBIfam" id="TIGR02490">
    <property type="entry name" value="flgF"/>
    <property type="match status" value="1"/>
</dbReference>
<dbReference type="Pfam" id="PF00460">
    <property type="entry name" value="Flg_bb_rod"/>
    <property type="match status" value="1"/>
</dbReference>
<feature type="domain" description="Flagellar basal body rod protein N-terminal" evidence="3">
    <location>
        <begin position="5"/>
        <end position="35"/>
    </location>
</feature>
<dbReference type="GO" id="GO:0030694">
    <property type="term" value="C:bacterial-type flagellum basal body, rod"/>
    <property type="evidence" value="ECO:0007669"/>
    <property type="project" value="InterPro"/>
</dbReference>
<comment type="subcellular location">
    <subcellularLocation>
        <location evidence="2">Bacterial flagellum basal body</location>
    </subcellularLocation>
</comment>
<dbReference type="PANTHER" id="PTHR30435">
    <property type="entry name" value="FLAGELLAR PROTEIN"/>
    <property type="match status" value="1"/>
</dbReference>
<dbReference type="SUPFAM" id="SSF117143">
    <property type="entry name" value="Flagellar hook protein flgE"/>
    <property type="match status" value="1"/>
</dbReference>
<evidence type="ECO:0000313" key="6">
    <source>
        <dbReference type="EMBL" id="BBB91537.1"/>
    </source>
</evidence>
<dbReference type="AlphaFoldDB" id="A0A348AKD9"/>
<protein>
    <submittedName>
        <fullName evidence="6">Flagellar basal-body rod protein FlgG</fullName>
    </submittedName>
</protein>
<accession>A0A348AKD9</accession>
<dbReference type="InterPro" id="IPR001444">
    <property type="entry name" value="Flag_bb_rod_N"/>
</dbReference>
<keyword evidence="6" id="KW-0969">Cilium</keyword>
<dbReference type="InterPro" id="IPR020013">
    <property type="entry name" value="Flagellar_FlgE/F/G"/>
</dbReference>
<reference evidence="6 7" key="1">
    <citation type="journal article" date="2018" name="Int. J. Syst. Evol. Microbiol.">
        <title>Methylomusa anaerophila gen. nov., sp. nov., an anaerobic methanol-utilizing bacterium isolated from a microbial fuel cell.</title>
        <authorList>
            <person name="Amano N."/>
            <person name="Yamamuro A."/>
            <person name="Miyahara M."/>
            <person name="Kouzuma A."/>
            <person name="Abe T."/>
            <person name="Watanabe K."/>
        </authorList>
    </citation>
    <scope>NUCLEOTIDE SEQUENCE [LARGE SCALE GENOMIC DNA]</scope>
    <source>
        <strain evidence="6 7">MMFC1</strain>
    </source>
</reference>
<dbReference type="InterPro" id="IPR053967">
    <property type="entry name" value="LlgE_F_G-like_D1"/>
</dbReference>
<dbReference type="Pfam" id="PF22692">
    <property type="entry name" value="LlgE_F_G_D1"/>
    <property type="match status" value="1"/>
</dbReference>
<dbReference type="InterPro" id="IPR019776">
    <property type="entry name" value="Flagellar_basal_body_rod_CS"/>
</dbReference>
<dbReference type="PROSITE" id="PS00588">
    <property type="entry name" value="FLAGELLA_BB_ROD"/>
    <property type="match status" value="1"/>
</dbReference>
<keyword evidence="6" id="KW-0282">Flagellum</keyword>
<evidence type="ECO:0000256" key="2">
    <source>
        <dbReference type="RuleBase" id="RU362116"/>
    </source>
</evidence>
<sequence>MIRGIYTSASGMMAETVRTDTISNNLANGNTAGYKKDVAINKDFASILTMRIENEESDPNIGGMGVGVVTDKIVTVHNPGSIQPTGNTFDLAINGKGYFAVETPAGIRYTRNGSFTRSNRGELVTMDGYRVLGQNGPVQINTGDQNVSKISVDGTGRISVDGAEVDRLRLVDFADDQQLGKEGASLFLAGPNAVEQAATGQVSQGYLESSNVNPISEMVNLISAYRAYEINAKTVQAHDQLMDKAVNDVARV</sequence>
<feature type="domain" description="Flagellar basal-body/hook protein C-terminal" evidence="4">
    <location>
        <begin position="204"/>
        <end position="247"/>
    </location>
</feature>
<dbReference type="RefSeq" id="WP_126308545.1">
    <property type="nucleotide sequence ID" value="NZ_AP018449.1"/>
</dbReference>
<name>A0A348AKD9_9FIRM</name>
<dbReference type="GO" id="GO:0071978">
    <property type="term" value="P:bacterial-type flagellum-dependent swarming motility"/>
    <property type="evidence" value="ECO:0007669"/>
    <property type="project" value="TreeGrafter"/>
</dbReference>
<evidence type="ECO:0000259" key="3">
    <source>
        <dbReference type="Pfam" id="PF00460"/>
    </source>
</evidence>